<dbReference type="Gene3D" id="3.40.50.300">
    <property type="entry name" value="P-loop containing nucleotide triphosphate hydrolases"/>
    <property type="match status" value="1"/>
</dbReference>
<dbReference type="Pfam" id="PF00437">
    <property type="entry name" value="T2SSE"/>
    <property type="match status" value="1"/>
</dbReference>
<organism evidence="3 4">
    <name type="scientific">Paraperlucidibaca wandonensis</name>
    <dbReference type="NCBI Taxonomy" id="1268273"/>
    <lineage>
        <taxon>Bacteria</taxon>
        <taxon>Pseudomonadati</taxon>
        <taxon>Pseudomonadota</taxon>
        <taxon>Gammaproteobacteria</taxon>
        <taxon>Moraxellales</taxon>
        <taxon>Moraxellaceae</taxon>
        <taxon>Paraperlucidibaca</taxon>
    </lineage>
</organism>
<dbReference type="PANTHER" id="PTHR30486">
    <property type="entry name" value="TWITCHING MOTILITY PROTEIN PILT"/>
    <property type="match status" value="1"/>
</dbReference>
<sequence length="424" mass="47343">MAGYIPGGRLSPKKVDEDIANIKFRFHRFLIARVDDDHFNILESTRQAIFDYVQIKLSAYVNDNSLPLSRYEADRLAEELVDELVGFGPIEPLLRDSSVTEIMVNGANKIFYERDGVIQRSQLCFVDDNHVARVIQRILAPIGRRLDESSPMVDARMPDGSRVNAIIPPIALDGPSISIRKFRRDLLQANDLVTYRSVSEDMLQFIKKAVAQRANILVSGGTGTGKTTFLNVLSSFISHHERIVTIEDTAELQLSNDHVVRLETRPPNAEGFGEVSARDLIRNALRMRPDRIIVGEVRGSEVMDMLQAMNTGHEGSMSTLHANSAADSLLRMETLVGLSGQKISEATLRAIVVSAVDIVVQLTRLPNGRRCVSEITEVVDLRDEQYVTNPLFKLDRVTGEHHRTSSGPAKPRVIELMRQAEALR</sequence>
<dbReference type="Gene3D" id="3.30.450.380">
    <property type="match status" value="1"/>
</dbReference>
<gene>
    <name evidence="3" type="ORF">ACFQ0F_02285</name>
</gene>
<reference evidence="4" key="1">
    <citation type="journal article" date="2019" name="Int. J. Syst. Evol. Microbiol.">
        <title>The Global Catalogue of Microorganisms (GCM) 10K type strain sequencing project: providing services to taxonomists for standard genome sequencing and annotation.</title>
        <authorList>
            <consortium name="The Broad Institute Genomics Platform"/>
            <consortium name="The Broad Institute Genome Sequencing Center for Infectious Disease"/>
            <person name="Wu L."/>
            <person name="Ma J."/>
        </authorList>
    </citation>
    <scope>NUCLEOTIDE SEQUENCE [LARGE SCALE GENOMIC DNA]</scope>
    <source>
        <strain evidence="4">CCUG 63419</strain>
    </source>
</reference>
<comment type="caution">
    <text evidence="3">The sequence shown here is derived from an EMBL/GenBank/DDBJ whole genome shotgun (WGS) entry which is preliminary data.</text>
</comment>
<dbReference type="InterPro" id="IPR001482">
    <property type="entry name" value="T2SS/T4SS_dom"/>
</dbReference>
<accession>A0ABW3HCM4</accession>
<keyword evidence="4" id="KW-1185">Reference proteome</keyword>
<dbReference type="EMBL" id="JBHTIT010000001">
    <property type="protein sequence ID" value="MFD0949226.1"/>
    <property type="molecule type" value="Genomic_DNA"/>
</dbReference>
<dbReference type="Proteomes" id="UP001597044">
    <property type="component" value="Unassembled WGS sequence"/>
</dbReference>
<dbReference type="InterPro" id="IPR050921">
    <property type="entry name" value="T4SS_GSP_E_ATPase"/>
</dbReference>
<evidence type="ECO:0000256" key="1">
    <source>
        <dbReference type="ARBA" id="ARBA00006611"/>
    </source>
</evidence>
<name>A0ABW3HCM4_9GAMM</name>
<comment type="similarity">
    <text evidence="1">Belongs to the GSP E family.</text>
</comment>
<feature type="domain" description="Bacterial type II secretion system protein E" evidence="2">
    <location>
        <begin position="85"/>
        <end position="364"/>
    </location>
</feature>
<protein>
    <submittedName>
        <fullName evidence="3">CpaF family protein</fullName>
    </submittedName>
</protein>
<proteinExistence type="inferred from homology"/>
<dbReference type="RefSeq" id="WP_379068657.1">
    <property type="nucleotide sequence ID" value="NZ_JBHTIT010000001.1"/>
</dbReference>
<evidence type="ECO:0000313" key="4">
    <source>
        <dbReference type="Proteomes" id="UP001597044"/>
    </source>
</evidence>
<dbReference type="CDD" id="cd01130">
    <property type="entry name" value="VirB11-like_ATPase"/>
    <property type="match status" value="1"/>
</dbReference>
<evidence type="ECO:0000259" key="2">
    <source>
        <dbReference type="Pfam" id="PF00437"/>
    </source>
</evidence>
<dbReference type="PANTHER" id="PTHR30486:SF15">
    <property type="entry name" value="TYPE II_IV SECRETION SYSTEM ATPASE"/>
    <property type="match status" value="1"/>
</dbReference>
<dbReference type="SUPFAM" id="SSF52540">
    <property type="entry name" value="P-loop containing nucleoside triphosphate hydrolases"/>
    <property type="match status" value="1"/>
</dbReference>
<dbReference type="InterPro" id="IPR027417">
    <property type="entry name" value="P-loop_NTPase"/>
</dbReference>
<evidence type="ECO:0000313" key="3">
    <source>
        <dbReference type="EMBL" id="MFD0949226.1"/>
    </source>
</evidence>